<dbReference type="EMBL" id="ML996099">
    <property type="protein sequence ID" value="KAF2740706.1"/>
    <property type="molecule type" value="Genomic_DNA"/>
</dbReference>
<keyword evidence="2" id="KW-0472">Membrane</keyword>
<name>A0A9P4RCR8_9PLEO</name>
<protein>
    <submittedName>
        <fullName evidence="3">Uncharacterized protein</fullName>
    </submittedName>
</protein>
<organism evidence="3 4">
    <name type="scientific">Polyplosphaeria fusca</name>
    <dbReference type="NCBI Taxonomy" id="682080"/>
    <lineage>
        <taxon>Eukaryota</taxon>
        <taxon>Fungi</taxon>
        <taxon>Dikarya</taxon>
        <taxon>Ascomycota</taxon>
        <taxon>Pezizomycotina</taxon>
        <taxon>Dothideomycetes</taxon>
        <taxon>Pleosporomycetidae</taxon>
        <taxon>Pleosporales</taxon>
        <taxon>Tetraplosphaeriaceae</taxon>
        <taxon>Polyplosphaeria</taxon>
    </lineage>
</organism>
<feature type="compositionally biased region" description="Acidic residues" evidence="1">
    <location>
        <begin position="17"/>
        <end position="27"/>
    </location>
</feature>
<evidence type="ECO:0000313" key="4">
    <source>
        <dbReference type="Proteomes" id="UP000799444"/>
    </source>
</evidence>
<dbReference type="Proteomes" id="UP000799444">
    <property type="component" value="Unassembled WGS sequence"/>
</dbReference>
<evidence type="ECO:0000256" key="1">
    <source>
        <dbReference type="SAM" id="MobiDB-lite"/>
    </source>
</evidence>
<dbReference type="AlphaFoldDB" id="A0A9P4RCR8"/>
<proteinExistence type="predicted"/>
<feature type="transmembrane region" description="Helical" evidence="2">
    <location>
        <begin position="182"/>
        <end position="200"/>
    </location>
</feature>
<gene>
    <name evidence="3" type="ORF">EJ04DRAFT_163534</name>
</gene>
<feature type="transmembrane region" description="Helical" evidence="2">
    <location>
        <begin position="151"/>
        <end position="170"/>
    </location>
</feature>
<reference evidence="3" key="1">
    <citation type="journal article" date="2020" name="Stud. Mycol.">
        <title>101 Dothideomycetes genomes: a test case for predicting lifestyles and emergence of pathogens.</title>
        <authorList>
            <person name="Haridas S."/>
            <person name="Albert R."/>
            <person name="Binder M."/>
            <person name="Bloem J."/>
            <person name="Labutti K."/>
            <person name="Salamov A."/>
            <person name="Andreopoulos B."/>
            <person name="Baker S."/>
            <person name="Barry K."/>
            <person name="Bills G."/>
            <person name="Bluhm B."/>
            <person name="Cannon C."/>
            <person name="Castanera R."/>
            <person name="Culley D."/>
            <person name="Daum C."/>
            <person name="Ezra D."/>
            <person name="Gonzalez J."/>
            <person name="Henrissat B."/>
            <person name="Kuo A."/>
            <person name="Liang C."/>
            <person name="Lipzen A."/>
            <person name="Lutzoni F."/>
            <person name="Magnuson J."/>
            <person name="Mondo S."/>
            <person name="Nolan M."/>
            <person name="Ohm R."/>
            <person name="Pangilinan J."/>
            <person name="Park H.-J."/>
            <person name="Ramirez L."/>
            <person name="Alfaro M."/>
            <person name="Sun H."/>
            <person name="Tritt A."/>
            <person name="Yoshinaga Y."/>
            <person name="Zwiers L.-H."/>
            <person name="Turgeon B."/>
            <person name="Goodwin S."/>
            <person name="Spatafora J."/>
            <person name="Crous P."/>
            <person name="Grigoriev I."/>
        </authorList>
    </citation>
    <scope>NUCLEOTIDE SEQUENCE</scope>
    <source>
        <strain evidence="3">CBS 125425</strain>
    </source>
</reference>
<sequence>MDNATTRLRQTFRYPTGEDEDGDAEEGLDQEQVINKLSSHDTSSTTLYTRLLLVLPLAPVILYLPLLVRISTALPSLVAAVSLLATAYTLCFLPLPPVSATVAHSPQGKPASPKGKSIARDSYGYRATYTLAPGAPSDEPLPYLSRDSSVLVRRYLVVTNAVICGMLAAWELWQGRTWSEGMMIGGGFVPGFILCVILWARKELRVVDLGELEKLRYRQRGI</sequence>
<feature type="transmembrane region" description="Helical" evidence="2">
    <location>
        <begin position="47"/>
        <end position="68"/>
    </location>
</feature>
<keyword evidence="2" id="KW-1133">Transmembrane helix</keyword>
<evidence type="ECO:0000256" key="2">
    <source>
        <dbReference type="SAM" id="Phobius"/>
    </source>
</evidence>
<keyword evidence="2" id="KW-0812">Transmembrane</keyword>
<comment type="caution">
    <text evidence="3">The sequence shown here is derived from an EMBL/GenBank/DDBJ whole genome shotgun (WGS) entry which is preliminary data.</text>
</comment>
<feature type="region of interest" description="Disordered" evidence="1">
    <location>
        <begin position="1"/>
        <end position="27"/>
    </location>
</feature>
<keyword evidence="4" id="KW-1185">Reference proteome</keyword>
<evidence type="ECO:0000313" key="3">
    <source>
        <dbReference type="EMBL" id="KAF2740706.1"/>
    </source>
</evidence>
<dbReference type="OrthoDB" id="3358048at2759"/>
<accession>A0A9P4RCR8</accession>
<feature type="transmembrane region" description="Helical" evidence="2">
    <location>
        <begin position="74"/>
        <end position="95"/>
    </location>
</feature>